<evidence type="ECO:0000256" key="1">
    <source>
        <dbReference type="ARBA" id="ARBA00004635"/>
    </source>
</evidence>
<dbReference type="PROSITE" id="PS51257">
    <property type="entry name" value="PROKAR_LIPOPROTEIN"/>
    <property type="match status" value="1"/>
</dbReference>
<evidence type="ECO:0000259" key="8">
    <source>
        <dbReference type="Pfam" id="PF05504"/>
    </source>
</evidence>
<keyword evidence="11" id="KW-1185">Reference proteome</keyword>
<keyword evidence="3" id="KW-0309">Germination</keyword>
<keyword evidence="7" id="KW-0449">Lipoprotein</keyword>
<feature type="domain" description="Spore germination protein N-terminal" evidence="9">
    <location>
        <begin position="23"/>
        <end position="207"/>
    </location>
</feature>
<keyword evidence="4" id="KW-0732">Signal</keyword>
<dbReference type="Gene3D" id="3.30.300.210">
    <property type="entry name" value="Nutrient germinant receptor protein C, domain 3"/>
    <property type="match status" value="1"/>
</dbReference>
<dbReference type="Pfam" id="PF25198">
    <property type="entry name" value="Spore_GerAC_N"/>
    <property type="match status" value="1"/>
</dbReference>
<evidence type="ECO:0000256" key="4">
    <source>
        <dbReference type="ARBA" id="ARBA00022729"/>
    </source>
</evidence>
<evidence type="ECO:0000256" key="2">
    <source>
        <dbReference type="ARBA" id="ARBA00007886"/>
    </source>
</evidence>
<evidence type="ECO:0000256" key="3">
    <source>
        <dbReference type="ARBA" id="ARBA00022544"/>
    </source>
</evidence>
<evidence type="ECO:0000256" key="6">
    <source>
        <dbReference type="ARBA" id="ARBA00023139"/>
    </source>
</evidence>
<evidence type="ECO:0000313" key="10">
    <source>
        <dbReference type="EMBL" id="QTL96478.1"/>
    </source>
</evidence>
<dbReference type="GO" id="GO:0009847">
    <property type="term" value="P:spore germination"/>
    <property type="evidence" value="ECO:0007669"/>
    <property type="project" value="InterPro"/>
</dbReference>
<sequence length="390" mass="45009">MKKSLSILMLIVLTISSLTGCWDLKDIDQRAIILAIGIDYADVARPNNFEQRNMIKLTAQLAIPQKLGGGAGQQLPMGEETVWNITAVGRNVAMALMHLKERLQHRIFLGHIRVLVINEEVARDGLNVHLNYFRNNPEFRRLSYLLISEKPAERVLNTFPKTAPIQALYLMNMIESELNSGTMADIPFIEFIIRLVNKGIDPVAVLIDCTENNLKNSGLAVFRGEKMVGKLNIEETWNYIQIAEKRIGGLEVVRDVEDELGRVIVEFSGLQSKMRPILLDNGRFRFMVDLLVEGKSIYQETQTDYENSILFRQLEERVSKEFIKEIERLFYLVQHKYQADIFGFGEMVRAYKPEEWEKIESWHKKFIEADLNLSCRARIRRIGMSTFKQK</sequence>
<organism evidence="10 11">
    <name type="scientific">Iocasia fonsfrigidae</name>
    <dbReference type="NCBI Taxonomy" id="2682810"/>
    <lineage>
        <taxon>Bacteria</taxon>
        <taxon>Bacillati</taxon>
        <taxon>Bacillota</taxon>
        <taxon>Clostridia</taxon>
        <taxon>Halanaerobiales</taxon>
        <taxon>Halanaerobiaceae</taxon>
        <taxon>Iocasia</taxon>
    </lineage>
</organism>
<dbReference type="Pfam" id="PF05504">
    <property type="entry name" value="Spore_GerAC"/>
    <property type="match status" value="1"/>
</dbReference>
<dbReference type="InterPro" id="IPR046953">
    <property type="entry name" value="Spore_GerAC-like_C"/>
</dbReference>
<evidence type="ECO:0000313" key="11">
    <source>
        <dbReference type="Proteomes" id="UP000665020"/>
    </source>
</evidence>
<evidence type="ECO:0000256" key="5">
    <source>
        <dbReference type="ARBA" id="ARBA00023136"/>
    </source>
</evidence>
<proteinExistence type="inferred from homology"/>
<dbReference type="GO" id="GO:0016020">
    <property type="term" value="C:membrane"/>
    <property type="evidence" value="ECO:0007669"/>
    <property type="project" value="UniProtKB-SubCell"/>
</dbReference>
<comment type="similarity">
    <text evidence="2">Belongs to the GerABKC lipoprotein family.</text>
</comment>
<dbReference type="Proteomes" id="UP000665020">
    <property type="component" value="Chromosome"/>
</dbReference>
<dbReference type="RefSeq" id="WP_230868199.1">
    <property type="nucleotide sequence ID" value="NZ_CP046640.1"/>
</dbReference>
<dbReference type="InterPro" id="IPR038501">
    <property type="entry name" value="Spore_GerAC_C_sf"/>
</dbReference>
<dbReference type="NCBIfam" id="TIGR02887">
    <property type="entry name" value="spore_ger_x_C"/>
    <property type="match status" value="1"/>
</dbReference>
<dbReference type="PANTHER" id="PTHR35789">
    <property type="entry name" value="SPORE GERMINATION PROTEIN B3"/>
    <property type="match status" value="1"/>
</dbReference>
<dbReference type="InterPro" id="IPR008844">
    <property type="entry name" value="Spore_GerAC-like"/>
</dbReference>
<gene>
    <name evidence="10" type="ORF">GM661_00055</name>
</gene>
<dbReference type="InterPro" id="IPR057336">
    <property type="entry name" value="GerAC_N"/>
</dbReference>
<accession>A0A8A7KAC7</accession>
<dbReference type="AlphaFoldDB" id="A0A8A7KAC7"/>
<dbReference type="KEGG" id="ifn:GM661_00055"/>
<reference evidence="10" key="1">
    <citation type="submission" date="2019-12" db="EMBL/GenBank/DDBJ databases">
        <authorList>
            <person name="zhang j."/>
            <person name="sun C.M."/>
        </authorList>
    </citation>
    <scope>NUCLEOTIDE SEQUENCE</scope>
    <source>
        <strain evidence="10">NS-1</strain>
    </source>
</reference>
<keyword evidence="5" id="KW-0472">Membrane</keyword>
<evidence type="ECO:0000259" key="9">
    <source>
        <dbReference type="Pfam" id="PF25198"/>
    </source>
</evidence>
<name>A0A8A7KAC7_9FIRM</name>
<keyword evidence="6" id="KW-0564">Palmitate</keyword>
<evidence type="ECO:0000256" key="7">
    <source>
        <dbReference type="ARBA" id="ARBA00023288"/>
    </source>
</evidence>
<feature type="domain" description="Spore germination GerAC-like C-terminal" evidence="8">
    <location>
        <begin position="217"/>
        <end position="383"/>
    </location>
</feature>
<protein>
    <submittedName>
        <fullName evidence="10">Ger(X)C family spore germination protein</fullName>
    </submittedName>
</protein>
<comment type="subcellular location">
    <subcellularLocation>
        <location evidence="1">Membrane</location>
        <topology evidence="1">Lipid-anchor</topology>
    </subcellularLocation>
</comment>
<dbReference type="EMBL" id="CP046640">
    <property type="protein sequence ID" value="QTL96478.1"/>
    <property type="molecule type" value="Genomic_DNA"/>
</dbReference>
<dbReference type="PANTHER" id="PTHR35789:SF1">
    <property type="entry name" value="SPORE GERMINATION PROTEIN B3"/>
    <property type="match status" value="1"/>
</dbReference>